<feature type="region of interest" description="Disordered" evidence="1">
    <location>
        <begin position="66"/>
        <end position="99"/>
    </location>
</feature>
<dbReference type="OMA" id="KESNMMA"/>
<feature type="compositionally biased region" description="Low complexity" evidence="1">
    <location>
        <begin position="112"/>
        <end position="156"/>
    </location>
</feature>
<feature type="compositionally biased region" description="Polar residues" evidence="1">
    <location>
        <begin position="1"/>
        <end position="13"/>
    </location>
</feature>
<sequence length="258" mass="28517">MQAERQISLSCSHCSDEPTAPQRWREAEEQDLKEDDDDDVAMANGGSVFEFSFDCSAEAASSPISADQIFHNGRIKPTLPMYDDQQQQPDAGSGNRRKALRRLFIEERHSCPSLPLSSSSDDESAAAAAAAESSSELESVPAESYCVWKPKTASSSKETKKAEGSSSKRWRLKDLLLARSSSEREKSNKKDDIDEEEMKKKSTTASKKNSEAQPAQVGRKMALKEAGGEKRRSSYLPYRQELVGIFGNSGSGRNLHRF</sequence>
<dbReference type="InterPro" id="IPR012442">
    <property type="entry name" value="DUF1645_plant"/>
</dbReference>
<evidence type="ECO:0000313" key="3">
    <source>
        <dbReference type="Proteomes" id="UP000594263"/>
    </source>
</evidence>
<dbReference type="Pfam" id="PF07816">
    <property type="entry name" value="DUF1645"/>
    <property type="match status" value="1"/>
</dbReference>
<evidence type="ECO:0000313" key="2">
    <source>
        <dbReference type="EnsemblPlants" id="Kaladp0095s0625.1.v1.1.CDS.1"/>
    </source>
</evidence>
<accession>A0A7N0V0B3</accession>
<dbReference type="Proteomes" id="UP000594263">
    <property type="component" value="Unplaced"/>
</dbReference>
<dbReference type="PANTHER" id="PTHR33095">
    <property type="entry name" value="OS07G0619500 PROTEIN"/>
    <property type="match status" value="1"/>
</dbReference>
<dbReference type="EnsemblPlants" id="Kaladp0095s0625.1.v1.1">
    <property type="protein sequence ID" value="Kaladp0095s0625.1.v1.1.CDS.1"/>
    <property type="gene ID" value="Kaladp0095s0625.v1.1"/>
</dbReference>
<feature type="compositionally biased region" description="Basic and acidic residues" evidence="1">
    <location>
        <begin position="222"/>
        <end position="232"/>
    </location>
</feature>
<feature type="compositionally biased region" description="Acidic residues" evidence="1">
    <location>
        <begin position="28"/>
        <end position="39"/>
    </location>
</feature>
<keyword evidence="3" id="KW-1185">Reference proteome</keyword>
<feature type="region of interest" description="Disordered" evidence="1">
    <location>
        <begin position="111"/>
        <end position="233"/>
    </location>
</feature>
<dbReference type="Gramene" id="Kaladp0095s0625.1.v1.1">
    <property type="protein sequence ID" value="Kaladp0095s0625.1.v1.1.CDS.1"/>
    <property type="gene ID" value="Kaladp0095s0625.v1.1"/>
</dbReference>
<feature type="region of interest" description="Disordered" evidence="1">
    <location>
        <begin position="1"/>
        <end position="39"/>
    </location>
</feature>
<dbReference type="PANTHER" id="PTHR33095:SF127">
    <property type="entry name" value="OS05G0578100 PROTEIN"/>
    <property type="match status" value="1"/>
</dbReference>
<feature type="compositionally biased region" description="Basic and acidic residues" evidence="1">
    <location>
        <begin position="172"/>
        <end position="200"/>
    </location>
</feature>
<dbReference type="AlphaFoldDB" id="A0A7N0V0B3"/>
<evidence type="ECO:0000256" key="1">
    <source>
        <dbReference type="SAM" id="MobiDB-lite"/>
    </source>
</evidence>
<organism evidence="2 3">
    <name type="scientific">Kalanchoe fedtschenkoi</name>
    <name type="common">Lavender scallops</name>
    <name type="synonym">South American air plant</name>
    <dbReference type="NCBI Taxonomy" id="63787"/>
    <lineage>
        <taxon>Eukaryota</taxon>
        <taxon>Viridiplantae</taxon>
        <taxon>Streptophyta</taxon>
        <taxon>Embryophyta</taxon>
        <taxon>Tracheophyta</taxon>
        <taxon>Spermatophyta</taxon>
        <taxon>Magnoliopsida</taxon>
        <taxon>eudicotyledons</taxon>
        <taxon>Gunneridae</taxon>
        <taxon>Pentapetalae</taxon>
        <taxon>Saxifragales</taxon>
        <taxon>Crassulaceae</taxon>
        <taxon>Kalanchoe</taxon>
    </lineage>
</organism>
<proteinExistence type="predicted"/>
<name>A0A7N0V0B3_KALFE</name>
<protein>
    <submittedName>
        <fullName evidence="2">Uncharacterized protein</fullName>
    </submittedName>
</protein>
<reference evidence="2" key="1">
    <citation type="submission" date="2021-01" db="UniProtKB">
        <authorList>
            <consortium name="EnsemblPlants"/>
        </authorList>
    </citation>
    <scope>IDENTIFICATION</scope>
</reference>